<dbReference type="OrthoDB" id="337711at2"/>
<keyword evidence="2" id="KW-1185">Reference proteome</keyword>
<accession>A0A4R9GQB5</accession>
<dbReference type="AlphaFoldDB" id="A0A4R9GQB5"/>
<sequence length="317" mass="34747">MSAIDALQKFPQSILNRDSGSFLGRLWSVISAELDEVEVQLQALKDLEYIYFATGVNLDALGKLLNQDRVPGQSDDTYRLFILIAISKGLAKGTLPEIIEIGKNIAGLENGTVFIPQELYNDLDPIYLDSSYLLDGLEPLDPSSKSPASFELDVEGDVDHLQVPTLLAKAVDSIRPAGVYAKTRIRFLFLEANGKTYTTRRAFLDGQGLFDGLTLRNPQANYAIDQGAVGDGGSVLPGPSDTGLSHELARKPILMQLMSDGTRQYTISLSYSELNGDNLNEIGYFSGGRLVFKDVFSPKPKDSTLVYDFKLKEIPIS</sequence>
<evidence type="ECO:0000313" key="1">
    <source>
        <dbReference type="EMBL" id="TGK18032.1"/>
    </source>
</evidence>
<protein>
    <submittedName>
        <fullName evidence="1">Uncharacterized protein</fullName>
    </submittedName>
</protein>
<dbReference type="RefSeq" id="WP_135813686.1">
    <property type="nucleotide sequence ID" value="NZ_RQEV01000011.1"/>
</dbReference>
<evidence type="ECO:0000313" key="2">
    <source>
        <dbReference type="Proteomes" id="UP000297855"/>
    </source>
</evidence>
<name>A0A4R9GQB5_9LEPT</name>
<organism evidence="1 2">
    <name type="scientific">Leptospira fluminis</name>
    <dbReference type="NCBI Taxonomy" id="2484979"/>
    <lineage>
        <taxon>Bacteria</taxon>
        <taxon>Pseudomonadati</taxon>
        <taxon>Spirochaetota</taxon>
        <taxon>Spirochaetia</taxon>
        <taxon>Leptospirales</taxon>
        <taxon>Leptospiraceae</taxon>
        <taxon>Leptospira</taxon>
    </lineage>
</organism>
<comment type="caution">
    <text evidence="1">The sequence shown here is derived from an EMBL/GenBank/DDBJ whole genome shotgun (WGS) entry which is preliminary data.</text>
</comment>
<dbReference type="EMBL" id="RQEV01000011">
    <property type="protein sequence ID" value="TGK18032.1"/>
    <property type="molecule type" value="Genomic_DNA"/>
</dbReference>
<gene>
    <name evidence="1" type="ORF">EHO61_11275</name>
</gene>
<dbReference type="Proteomes" id="UP000297855">
    <property type="component" value="Unassembled WGS sequence"/>
</dbReference>
<reference evidence="1" key="1">
    <citation type="journal article" date="2019" name="PLoS Negl. Trop. Dis.">
        <title>Revisiting the worldwide diversity of Leptospira species in the environment.</title>
        <authorList>
            <person name="Vincent A.T."/>
            <person name="Schiettekatte O."/>
            <person name="Bourhy P."/>
            <person name="Veyrier F.J."/>
            <person name="Picardeau M."/>
        </authorList>
    </citation>
    <scope>NUCLEOTIDE SEQUENCE [LARGE SCALE GENOMIC DNA]</scope>
    <source>
        <strain evidence="1">SCS5</strain>
    </source>
</reference>
<proteinExistence type="predicted"/>